<keyword evidence="17" id="KW-1185">Reference proteome</keyword>
<evidence type="ECO:0000256" key="5">
    <source>
        <dbReference type="ARBA" id="ARBA00022692"/>
    </source>
</evidence>
<dbReference type="SUPFAM" id="SSF56935">
    <property type="entry name" value="Porins"/>
    <property type="match status" value="1"/>
</dbReference>
<evidence type="ECO:0000256" key="1">
    <source>
        <dbReference type="ARBA" id="ARBA00004571"/>
    </source>
</evidence>
<dbReference type="EMBL" id="AMRI01000022">
    <property type="protein sequence ID" value="EKE69910.1"/>
    <property type="molecule type" value="Genomic_DNA"/>
</dbReference>
<dbReference type="PATRIC" id="fig|745411.4.peg.2855"/>
<evidence type="ECO:0000259" key="15">
    <source>
        <dbReference type="Pfam" id="PF07715"/>
    </source>
</evidence>
<keyword evidence="5 11" id="KW-0812">Transmembrane</keyword>
<feature type="domain" description="TonB-dependent receptor plug" evidence="15">
    <location>
        <begin position="54"/>
        <end position="161"/>
    </location>
</feature>
<evidence type="ECO:0000256" key="10">
    <source>
        <dbReference type="ARBA" id="ARBA00023237"/>
    </source>
</evidence>
<keyword evidence="3 11" id="KW-1134">Transmembrane beta strand</keyword>
<keyword evidence="8 12" id="KW-0798">TonB box</keyword>
<name>K2JXC3_9GAMM</name>
<evidence type="ECO:0000256" key="6">
    <source>
        <dbReference type="ARBA" id="ARBA00023004"/>
    </source>
</evidence>
<dbReference type="Gene3D" id="2.40.170.20">
    <property type="entry name" value="TonB-dependent receptor, beta-barrel domain"/>
    <property type="match status" value="1"/>
</dbReference>
<keyword evidence="4" id="KW-0410">Iron transport</keyword>
<evidence type="ECO:0000259" key="14">
    <source>
        <dbReference type="Pfam" id="PF00593"/>
    </source>
</evidence>
<dbReference type="PANTHER" id="PTHR32552">
    <property type="entry name" value="FERRICHROME IRON RECEPTOR-RELATED"/>
    <property type="match status" value="1"/>
</dbReference>
<comment type="caution">
    <text evidence="16">The sequence shown here is derived from an EMBL/GenBank/DDBJ whole genome shotgun (WGS) entry which is preliminary data.</text>
</comment>
<comment type="subcellular location">
    <subcellularLocation>
        <location evidence="1 11">Cell outer membrane</location>
        <topology evidence="1 11">Multi-pass membrane protein</topology>
    </subcellularLocation>
</comment>
<evidence type="ECO:0000256" key="11">
    <source>
        <dbReference type="PROSITE-ProRule" id="PRU01360"/>
    </source>
</evidence>
<organism evidence="16 17">
    <name type="scientific">Gallaecimonas xiamenensis 3-C-1</name>
    <dbReference type="NCBI Taxonomy" id="745411"/>
    <lineage>
        <taxon>Bacteria</taxon>
        <taxon>Pseudomonadati</taxon>
        <taxon>Pseudomonadota</taxon>
        <taxon>Gammaproteobacteria</taxon>
        <taxon>Enterobacterales</taxon>
        <taxon>Gallaecimonadaceae</taxon>
        <taxon>Gallaecimonas</taxon>
    </lineage>
</organism>
<evidence type="ECO:0000256" key="9">
    <source>
        <dbReference type="ARBA" id="ARBA00023136"/>
    </source>
</evidence>
<evidence type="ECO:0000256" key="2">
    <source>
        <dbReference type="ARBA" id="ARBA00022448"/>
    </source>
</evidence>
<evidence type="ECO:0000313" key="16">
    <source>
        <dbReference type="EMBL" id="EKE69910.1"/>
    </source>
</evidence>
<dbReference type="PANTHER" id="PTHR32552:SF81">
    <property type="entry name" value="TONB-DEPENDENT OUTER MEMBRANE RECEPTOR"/>
    <property type="match status" value="1"/>
</dbReference>
<dbReference type="STRING" id="745411.B3C1_14520"/>
<dbReference type="GO" id="GO:0006826">
    <property type="term" value="P:iron ion transport"/>
    <property type="evidence" value="ECO:0007669"/>
    <property type="project" value="UniProtKB-KW"/>
</dbReference>
<keyword evidence="16" id="KW-0675">Receptor</keyword>
<protein>
    <submittedName>
        <fullName evidence="16">Tonb-dependent receptor</fullName>
    </submittedName>
</protein>
<evidence type="ECO:0000256" key="3">
    <source>
        <dbReference type="ARBA" id="ARBA00022452"/>
    </source>
</evidence>
<evidence type="ECO:0000256" key="8">
    <source>
        <dbReference type="ARBA" id="ARBA00023077"/>
    </source>
</evidence>
<keyword evidence="13" id="KW-0732">Signal</keyword>
<comment type="similarity">
    <text evidence="11 12">Belongs to the TonB-dependent receptor family.</text>
</comment>
<dbReference type="CDD" id="cd01347">
    <property type="entry name" value="ligand_gated_channel"/>
    <property type="match status" value="1"/>
</dbReference>
<dbReference type="InterPro" id="IPR000531">
    <property type="entry name" value="Beta-barrel_TonB"/>
</dbReference>
<dbReference type="Proteomes" id="UP000006755">
    <property type="component" value="Unassembled WGS sequence"/>
</dbReference>
<dbReference type="PROSITE" id="PS52016">
    <property type="entry name" value="TONB_DEPENDENT_REC_3"/>
    <property type="match status" value="1"/>
</dbReference>
<dbReference type="Pfam" id="PF00593">
    <property type="entry name" value="TonB_dep_Rec_b-barrel"/>
    <property type="match status" value="1"/>
</dbReference>
<sequence>MNRTSFKASLSPLALAVGSLFTSLPLIVHAEEATDDSGVERIQVTASRRLTTTDEIPYNISVLDGKKLGEQGVNNLADLGYAIPGLTVVDTGPRNNKPMSMRGLTVDELSANDQGDNGGTVSVYVNDTPLLVDLKLIDIDHVEVLRGPQGTLYGAGSLGGTLRYILKKPQIGEADGYVGVKAYQVKEADDPSGEVYGAANIPLNSDSFALRVAGSYRKDSGFVDYPNILSGAQKDVDDEESFSGRVALRYAPSDEFDATLTYMAQSQDVGGRTGVNPGFTGDDYSNGLRYDEPLDRDVDLTSLELNWDLEFATLSSSTSYTTVKEKGQRDQTDLLVTSIWPGYADYPDFSAYTREDQDDSTFTQELRLASNDDGGKVLWLVGAYYSKEDNQDSSIEYTPGYPEFIGLNRPDNIEYFEDHSENVKERALFGELTYRLTDQWDLTFGARAFHLEQDQVSCLDFPIYAEREGTTLEPECSLGEGKNSDVIYKASTFYRFTDDFNVYALYSQGFRRGGSNGVPEGGQVSFTDDEKQFSPDTVDNYEMGWHSNWLGGDLSVQGSFYYINWEDIQVSGKTSEGSIPITVNGGKARSQGLELESVYSPVRGVLLTAGYAFTDSKLAEDAPSLDGKDGDRVPGVARHEGNLGATFIQDYGSIEARYSLNAVFKSAVYTRVNGNVGTRNEDNQKLPGFAIVNASATFNLDDWMLRLYADNLLDRYAYVGARGARDYGEQGQLYFINRPLTVGAELQYRF</sequence>
<dbReference type="AlphaFoldDB" id="K2JXC3"/>
<feature type="chain" id="PRO_5003859384" evidence="13">
    <location>
        <begin position="31"/>
        <end position="750"/>
    </location>
</feature>
<accession>K2JXC3</accession>
<keyword evidence="9 11" id="KW-0472">Membrane</keyword>
<dbReference type="Pfam" id="PF07715">
    <property type="entry name" value="Plug"/>
    <property type="match status" value="1"/>
</dbReference>
<keyword evidence="7" id="KW-0406">Ion transport</keyword>
<dbReference type="InterPro" id="IPR012910">
    <property type="entry name" value="Plug_dom"/>
</dbReference>
<evidence type="ECO:0000313" key="17">
    <source>
        <dbReference type="Proteomes" id="UP000006755"/>
    </source>
</evidence>
<feature type="signal peptide" evidence="13">
    <location>
        <begin position="1"/>
        <end position="30"/>
    </location>
</feature>
<evidence type="ECO:0000256" key="7">
    <source>
        <dbReference type="ARBA" id="ARBA00023065"/>
    </source>
</evidence>
<keyword evidence="6" id="KW-0408">Iron</keyword>
<dbReference type="RefSeq" id="WP_008485742.1">
    <property type="nucleotide sequence ID" value="NZ_AMRI01000022.1"/>
</dbReference>
<gene>
    <name evidence="16" type="ORF">B3C1_14520</name>
</gene>
<dbReference type="OrthoDB" id="127311at2"/>
<evidence type="ECO:0000256" key="13">
    <source>
        <dbReference type="SAM" id="SignalP"/>
    </source>
</evidence>
<evidence type="ECO:0000256" key="12">
    <source>
        <dbReference type="RuleBase" id="RU003357"/>
    </source>
</evidence>
<evidence type="ECO:0000256" key="4">
    <source>
        <dbReference type="ARBA" id="ARBA00022496"/>
    </source>
</evidence>
<feature type="domain" description="TonB-dependent receptor-like beta-barrel" evidence="14">
    <location>
        <begin position="265"/>
        <end position="712"/>
    </location>
</feature>
<dbReference type="InterPro" id="IPR036942">
    <property type="entry name" value="Beta-barrel_TonB_sf"/>
</dbReference>
<proteinExistence type="inferred from homology"/>
<keyword evidence="10 11" id="KW-0998">Cell outer membrane</keyword>
<dbReference type="GO" id="GO:0009279">
    <property type="term" value="C:cell outer membrane"/>
    <property type="evidence" value="ECO:0007669"/>
    <property type="project" value="UniProtKB-SubCell"/>
</dbReference>
<dbReference type="InterPro" id="IPR039426">
    <property type="entry name" value="TonB-dep_rcpt-like"/>
</dbReference>
<dbReference type="eggNOG" id="COG4771">
    <property type="taxonomic scope" value="Bacteria"/>
</dbReference>
<keyword evidence="2 11" id="KW-0813">Transport</keyword>
<reference evidence="16 17" key="1">
    <citation type="journal article" date="2012" name="J. Bacteriol.">
        <title>Genome Sequence of Gallaecimonas xiamenensis Type Strain 3-C-1.</title>
        <authorList>
            <person name="Lai Q."/>
            <person name="Wang L."/>
            <person name="Wang W."/>
            <person name="Shao Z."/>
        </authorList>
    </citation>
    <scope>NUCLEOTIDE SEQUENCE [LARGE SCALE GENOMIC DNA]</scope>
    <source>
        <strain evidence="16 17">3-C-1</strain>
    </source>
</reference>